<dbReference type="EnsemblMetazoa" id="AARA008207-RA">
    <property type="protein sequence ID" value="AARA008207-PA"/>
    <property type="gene ID" value="AARA008207"/>
</dbReference>
<dbReference type="GO" id="GO:0030687">
    <property type="term" value="C:preribosome, large subunit precursor"/>
    <property type="evidence" value="ECO:0007669"/>
    <property type="project" value="TreeGrafter"/>
</dbReference>
<dbReference type="GO" id="GO:0005730">
    <property type="term" value="C:nucleolus"/>
    <property type="evidence" value="ECO:0007669"/>
    <property type="project" value="UniProtKB-SubCell"/>
</dbReference>
<dbReference type="Pfam" id="PF17777">
    <property type="entry name" value="RL10P_insert"/>
    <property type="match status" value="1"/>
</dbReference>
<dbReference type="InterPro" id="IPR043141">
    <property type="entry name" value="Ribosomal_uL10-like_sf"/>
</dbReference>
<dbReference type="SUPFAM" id="SSF160369">
    <property type="entry name" value="Ribosomal protein L10-like"/>
    <property type="match status" value="1"/>
</dbReference>
<dbReference type="EMBL" id="APCN01000218">
    <property type="status" value="NOT_ANNOTATED_CDS"/>
    <property type="molecule type" value="Genomic_DNA"/>
</dbReference>
<feature type="region of interest" description="Disordered" evidence="6">
    <location>
        <begin position="231"/>
        <end position="293"/>
    </location>
</feature>
<dbReference type="GO" id="GO:0006364">
    <property type="term" value="P:rRNA processing"/>
    <property type="evidence" value="ECO:0007669"/>
    <property type="project" value="TreeGrafter"/>
</dbReference>
<feature type="domain" description="Large ribosomal subunit protein uL10-like insertion" evidence="7">
    <location>
        <begin position="131"/>
        <end position="200"/>
    </location>
</feature>
<name>A0A182I3R1_ANOAR</name>
<keyword evidence="3 5" id="KW-0963">Cytoplasm</keyword>
<organism evidence="8 9">
    <name type="scientific">Anopheles arabiensis</name>
    <name type="common">Mosquito</name>
    <dbReference type="NCBI Taxonomy" id="7173"/>
    <lineage>
        <taxon>Eukaryota</taxon>
        <taxon>Metazoa</taxon>
        <taxon>Ecdysozoa</taxon>
        <taxon>Arthropoda</taxon>
        <taxon>Hexapoda</taxon>
        <taxon>Insecta</taxon>
        <taxon>Pterygota</taxon>
        <taxon>Neoptera</taxon>
        <taxon>Endopterygota</taxon>
        <taxon>Diptera</taxon>
        <taxon>Nematocera</taxon>
        <taxon>Culicoidea</taxon>
        <taxon>Culicidae</taxon>
        <taxon>Anophelinae</taxon>
        <taxon>Anopheles</taxon>
    </lineage>
</organism>
<dbReference type="InterPro" id="IPR001790">
    <property type="entry name" value="Ribosomal_uL10"/>
</dbReference>
<comment type="similarity">
    <text evidence="2 5">Belongs to the universal ribosomal protein uL10 family.</text>
</comment>
<reference evidence="8" key="1">
    <citation type="submission" date="2022-08" db="UniProtKB">
        <authorList>
            <consortium name="EnsemblMetazoa"/>
        </authorList>
    </citation>
    <scope>IDENTIFICATION</scope>
    <source>
        <strain evidence="8">Dongola</strain>
    </source>
</reference>
<dbReference type="PANTHER" id="PTHR45841:SF1">
    <property type="entry name" value="MRNA TURNOVER PROTEIN 4 HOMOLOG"/>
    <property type="match status" value="1"/>
</dbReference>
<dbReference type="InterPro" id="IPR051742">
    <property type="entry name" value="Ribosome_Assembly_uL10"/>
</dbReference>
<dbReference type="Proteomes" id="UP000075840">
    <property type="component" value="Unassembled WGS sequence"/>
</dbReference>
<dbReference type="InterPro" id="IPR033867">
    <property type="entry name" value="Mrt4"/>
</dbReference>
<keyword evidence="5" id="KW-0690">Ribosome biogenesis</keyword>
<evidence type="ECO:0000259" key="7">
    <source>
        <dbReference type="Pfam" id="PF17777"/>
    </source>
</evidence>
<evidence type="ECO:0000256" key="2">
    <source>
        <dbReference type="ARBA" id="ARBA00008889"/>
    </source>
</evidence>
<keyword evidence="9" id="KW-1185">Reference proteome</keyword>
<dbReference type="GO" id="GO:0003723">
    <property type="term" value="F:RNA binding"/>
    <property type="evidence" value="ECO:0007669"/>
    <property type="project" value="TreeGrafter"/>
</dbReference>
<dbReference type="GO" id="GO:0000027">
    <property type="term" value="P:ribosomal large subunit assembly"/>
    <property type="evidence" value="ECO:0007669"/>
    <property type="project" value="InterPro"/>
</dbReference>
<comment type="subunit">
    <text evidence="5">Associates with the pre-60S ribosomal particle.</text>
</comment>
<dbReference type="Gene3D" id="3.90.105.20">
    <property type="match status" value="1"/>
</dbReference>
<evidence type="ECO:0000256" key="1">
    <source>
        <dbReference type="ARBA" id="ARBA00004046"/>
    </source>
</evidence>
<dbReference type="RefSeq" id="XP_040157706.1">
    <property type="nucleotide sequence ID" value="XM_040301772.1"/>
</dbReference>
<dbReference type="GO" id="GO:0005737">
    <property type="term" value="C:cytoplasm"/>
    <property type="evidence" value="ECO:0007669"/>
    <property type="project" value="UniProtKB-SubCell"/>
</dbReference>
<evidence type="ECO:0000256" key="3">
    <source>
        <dbReference type="ARBA" id="ARBA00022490"/>
    </source>
</evidence>
<dbReference type="AlphaFoldDB" id="A0A182I3R1"/>
<dbReference type="GO" id="GO:0000956">
    <property type="term" value="P:nuclear-transcribed mRNA catabolic process"/>
    <property type="evidence" value="ECO:0007669"/>
    <property type="project" value="TreeGrafter"/>
</dbReference>
<dbReference type="FunFam" id="3.90.105.20:FF:000002">
    <property type="entry name" value="Ribosome assembly factor mrt4"/>
    <property type="match status" value="1"/>
</dbReference>
<comment type="function">
    <text evidence="1 5">Component of the ribosome assembly machinery. Nuclear paralog of the ribosomal protein P0, it binds pre-60S subunits at an early stage of assembly in the nucleolus, and is replaced by P0 in cytoplasmic pre-60S subunits and mature 80S ribosomes.</text>
</comment>
<protein>
    <recommendedName>
        <fullName evidence="5">Ribosome assembly factor mrt4</fullName>
    </recommendedName>
</protein>
<dbReference type="InterPro" id="IPR043164">
    <property type="entry name" value="Ribosomal_uL10-like_insert_sf"/>
</dbReference>
<dbReference type="VEuPathDB" id="VectorBase:AARA21_010312"/>
<sequence length="293" mass="33679">MPKSKRDKKVSLTKTDRKGLSNKQQIIEDIQQCREKYDNIFLFSVQNMRNSKLKDVRAEWKNSRFFFGKNRVMQLGLKLISDDENSEPTKLEQGMEQLREQMIGQCGLLFTSESKKTVLEWFDTYQAEEFARGGFRATKTVKLKPGPLEEFSHAIEPHLRSLGMPTKLDRGIVTLYKEFTVCEKGKVLTPEQARILKLLNKPMATFKLIINCCYTTKDGFEEITKREIAATKKTSKTAKQPTKPATVAKKGKKTDDAMSEDEEEEEDDDDDDEDDEDDDDEAMEQDDSGDDDE</sequence>
<evidence type="ECO:0000256" key="4">
    <source>
        <dbReference type="ARBA" id="ARBA00023242"/>
    </source>
</evidence>
<comment type="subcellular location">
    <subcellularLocation>
        <location evidence="5">Cytoplasm</location>
    </subcellularLocation>
    <subcellularLocation>
        <location evidence="5">Nucleus</location>
        <location evidence="5">Nucleolus</location>
    </subcellularLocation>
</comment>
<dbReference type="Gene3D" id="3.30.70.1730">
    <property type="match status" value="1"/>
</dbReference>
<dbReference type="InterPro" id="IPR040637">
    <property type="entry name" value="Ribosomal_uL10-like_insert"/>
</dbReference>
<dbReference type="FunFam" id="3.30.70.1730:FF:000005">
    <property type="entry name" value="Ribosome assembly factor mrt4"/>
    <property type="match status" value="1"/>
</dbReference>
<keyword evidence="4 5" id="KW-0539">Nucleus</keyword>
<feature type="compositionally biased region" description="Acidic residues" evidence="6">
    <location>
        <begin position="257"/>
        <end position="293"/>
    </location>
</feature>
<dbReference type="KEGG" id="aara:120897133"/>
<dbReference type="CDD" id="cd05796">
    <property type="entry name" value="Ribosomal_P0_like"/>
    <property type="match status" value="1"/>
</dbReference>
<feature type="compositionally biased region" description="Low complexity" evidence="6">
    <location>
        <begin position="237"/>
        <end position="248"/>
    </location>
</feature>
<dbReference type="Pfam" id="PF00466">
    <property type="entry name" value="Ribosomal_L10"/>
    <property type="match status" value="1"/>
</dbReference>
<evidence type="ECO:0000256" key="6">
    <source>
        <dbReference type="SAM" id="MobiDB-lite"/>
    </source>
</evidence>
<dbReference type="VEuPathDB" id="VectorBase:AARA008207"/>
<dbReference type="GeneID" id="120897133"/>
<proteinExistence type="inferred from homology"/>
<evidence type="ECO:0000313" key="8">
    <source>
        <dbReference type="EnsemblMetazoa" id="AARA008207-PA"/>
    </source>
</evidence>
<dbReference type="PANTHER" id="PTHR45841">
    <property type="entry name" value="MRNA TURNOVER PROTEIN 4 MRTO4"/>
    <property type="match status" value="1"/>
</dbReference>
<accession>A0A182I3R1</accession>
<evidence type="ECO:0000256" key="5">
    <source>
        <dbReference type="RuleBase" id="RU364039"/>
    </source>
</evidence>
<evidence type="ECO:0000313" key="9">
    <source>
        <dbReference type="Proteomes" id="UP000075840"/>
    </source>
</evidence>
<dbReference type="CTD" id="36058"/>